<evidence type="ECO:0008006" key="3">
    <source>
        <dbReference type="Google" id="ProtNLM"/>
    </source>
</evidence>
<evidence type="ECO:0000313" key="1">
    <source>
        <dbReference type="EMBL" id="SYX82646.1"/>
    </source>
</evidence>
<dbReference type="AlphaFoldDB" id="A0A383R8J1"/>
<dbReference type="Proteomes" id="UP000304148">
    <property type="component" value="Chromosome"/>
</dbReference>
<protein>
    <recommendedName>
        <fullName evidence="3">YgiT-type zinc finger protein</fullName>
    </recommendedName>
</protein>
<proteinExistence type="predicted"/>
<dbReference type="RefSeq" id="WP_138184938.1">
    <property type="nucleotide sequence ID" value="NZ_LS992241.1"/>
</dbReference>
<evidence type="ECO:0000313" key="2">
    <source>
        <dbReference type="Proteomes" id="UP000304148"/>
    </source>
</evidence>
<sequence length="153" mass="17634">MYTRCICDHYMDITVRTVVHARTIHIHRVPVVTCVSCGRSELLTFVKKDVAALIHSRMDMIAENPLALGKAPLHVSFDEQNELASVIVSLLDEEESDDMLSRLECRIAERVNQLLDLYLFARTCNDKLWMDELQCRLKQISGFSFESYRVKIS</sequence>
<organism evidence="1 2">
    <name type="scientific">Paenibacillus alvei</name>
    <name type="common">Bacillus alvei</name>
    <dbReference type="NCBI Taxonomy" id="44250"/>
    <lineage>
        <taxon>Bacteria</taxon>
        <taxon>Bacillati</taxon>
        <taxon>Bacillota</taxon>
        <taxon>Bacilli</taxon>
        <taxon>Bacillales</taxon>
        <taxon>Paenibacillaceae</taxon>
        <taxon>Paenibacillus</taxon>
    </lineage>
</organism>
<reference evidence="2" key="1">
    <citation type="submission" date="2018-08" db="EMBL/GenBank/DDBJ databases">
        <authorList>
            <person name="Chevrot R."/>
        </authorList>
    </citation>
    <scope>NUCLEOTIDE SEQUENCE [LARGE SCALE GENOMIC DNA]</scope>
</reference>
<name>A0A383R8J1_PAEAL</name>
<gene>
    <name evidence="1" type="ORF">PBLR_11068</name>
</gene>
<dbReference type="EMBL" id="LS992241">
    <property type="protein sequence ID" value="SYX82646.1"/>
    <property type="molecule type" value="Genomic_DNA"/>
</dbReference>
<accession>A0A383R8J1</accession>